<dbReference type="Proteomes" id="UP000321927">
    <property type="component" value="Unassembled WGS sequence"/>
</dbReference>
<comment type="caution">
    <text evidence="5">The sequence shown here is derived from an EMBL/GenBank/DDBJ whole genome shotgun (WGS) entry which is preliminary data.</text>
</comment>
<dbReference type="Gene3D" id="3.90.550.10">
    <property type="entry name" value="Spore Coat Polysaccharide Biosynthesis Protein SpsA, Chain A"/>
    <property type="match status" value="1"/>
</dbReference>
<gene>
    <name evidence="6" type="ORF">ESW18_15375</name>
    <name evidence="5" type="ORF">LV84_02961</name>
</gene>
<evidence type="ECO:0000313" key="6">
    <source>
        <dbReference type="EMBL" id="TXD76742.1"/>
    </source>
</evidence>
<dbReference type="CDD" id="cd06442">
    <property type="entry name" value="DPM1_like"/>
    <property type="match status" value="1"/>
</dbReference>
<proteinExistence type="inferred from homology"/>
<dbReference type="AlphaFoldDB" id="A0A2W7QZ77"/>
<name>A0A2W7QZ77_9BACT</name>
<evidence type="ECO:0000313" key="5">
    <source>
        <dbReference type="EMBL" id="PZX53853.1"/>
    </source>
</evidence>
<dbReference type="Pfam" id="PF00535">
    <property type="entry name" value="Glycos_transf_2"/>
    <property type="match status" value="1"/>
</dbReference>
<dbReference type="FunFam" id="3.90.550.10:FF:000128">
    <property type="entry name" value="Glycosyl transferase family 2"/>
    <property type="match status" value="1"/>
</dbReference>
<evidence type="ECO:0000313" key="7">
    <source>
        <dbReference type="Proteomes" id="UP000249115"/>
    </source>
</evidence>
<evidence type="ECO:0000256" key="2">
    <source>
        <dbReference type="ARBA" id="ARBA00022676"/>
    </source>
</evidence>
<dbReference type="GO" id="GO:0009247">
    <property type="term" value="P:glycolipid biosynthetic process"/>
    <property type="evidence" value="ECO:0007669"/>
    <property type="project" value="TreeGrafter"/>
</dbReference>
<keyword evidence="8" id="KW-1185">Reference proteome</keyword>
<evidence type="ECO:0000256" key="1">
    <source>
        <dbReference type="ARBA" id="ARBA00006739"/>
    </source>
</evidence>
<feature type="domain" description="Glycosyltransferase 2-like" evidence="4">
    <location>
        <begin position="7"/>
        <end position="171"/>
    </location>
</feature>
<dbReference type="InterPro" id="IPR001173">
    <property type="entry name" value="Glyco_trans_2-like"/>
</dbReference>
<keyword evidence="2 5" id="KW-0328">Glycosyltransferase</keyword>
<dbReference type="EMBL" id="VORV01000010">
    <property type="protein sequence ID" value="TXD76742.1"/>
    <property type="molecule type" value="Genomic_DNA"/>
</dbReference>
<reference evidence="6 8" key="2">
    <citation type="submission" date="2019-08" db="EMBL/GenBank/DDBJ databases">
        <title>Genome of Algoriphagus ratkowskyi IC026.</title>
        <authorList>
            <person name="Bowman J.P."/>
        </authorList>
    </citation>
    <scope>NUCLEOTIDE SEQUENCE [LARGE SCALE GENOMIC DNA]</scope>
    <source>
        <strain evidence="6 8">IC026</strain>
    </source>
</reference>
<dbReference type="GO" id="GO:0004582">
    <property type="term" value="F:dolichyl-phosphate beta-D-mannosyltransferase activity"/>
    <property type="evidence" value="ECO:0007669"/>
    <property type="project" value="InterPro"/>
</dbReference>
<dbReference type="OrthoDB" id="9810303at2"/>
<dbReference type="RefSeq" id="WP_086502260.1">
    <property type="nucleotide sequence ID" value="NZ_MSSV01000015.1"/>
</dbReference>
<keyword evidence="3 5" id="KW-0808">Transferase</keyword>
<protein>
    <submittedName>
        <fullName evidence="5">Dolichol-phosphate mannosyltransferase</fullName>
    </submittedName>
    <submittedName>
        <fullName evidence="6">Polyprenol monophosphomannose synthase</fullName>
    </submittedName>
</protein>
<dbReference type="InterPro" id="IPR039528">
    <property type="entry name" value="DPM1-like"/>
</dbReference>
<evidence type="ECO:0000313" key="8">
    <source>
        <dbReference type="Proteomes" id="UP000321927"/>
    </source>
</evidence>
<evidence type="ECO:0000259" key="4">
    <source>
        <dbReference type="Pfam" id="PF00535"/>
    </source>
</evidence>
<dbReference type="GO" id="GO:0016020">
    <property type="term" value="C:membrane"/>
    <property type="evidence" value="ECO:0007669"/>
    <property type="project" value="GOC"/>
</dbReference>
<dbReference type="PANTHER" id="PTHR43398:SF1">
    <property type="entry name" value="DOLICHOL-PHOSPHATE MANNOSYLTRANSFERASE SUBUNIT 1"/>
    <property type="match status" value="1"/>
</dbReference>
<comment type="similarity">
    <text evidence="1">Belongs to the glycosyltransferase 2 family.</text>
</comment>
<dbReference type="Proteomes" id="UP000249115">
    <property type="component" value="Unassembled WGS sequence"/>
</dbReference>
<dbReference type="InterPro" id="IPR029044">
    <property type="entry name" value="Nucleotide-diphossugar_trans"/>
</dbReference>
<dbReference type="SUPFAM" id="SSF53448">
    <property type="entry name" value="Nucleotide-diphospho-sugar transferases"/>
    <property type="match status" value="1"/>
</dbReference>
<dbReference type="PANTHER" id="PTHR43398">
    <property type="entry name" value="DOLICHOL-PHOSPHATE MANNOSYLTRANSFERASE SUBUNIT 1"/>
    <property type="match status" value="1"/>
</dbReference>
<evidence type="ECO:0000256" key="3">
    <source>
        <dbReference type="ARBA" id="ARBA00022679"/>
    </source>
</evidence>
<accession>A0A2W7QZ77</accession>
<sequence>MTHRKLVLIPTFNEKENIVEMIHAVMALDGGFELLVIDDGSPDGTGSLVKSQQVAFPGRLHLIEREGKLGLGTAYITGFKWALERDYDYIFEMDADFSHNPNDLIKLYQACANEGFDLAIGSRYITGVNVVNWPMGRVLMSYFASVYVKFITGLPVKDATAGFKCYHKSVLAGIKLDEVRFVGYAFQIEMKFTSWKLGFKIVEIPIIFTDRTKGTSKMSPGIFKEAGFGVVSMKIKSIFIPYQLNRSGLTE</sequence>
<reference evidence="5 7" key="1">
    <citation type="submission" date="2018-06" db="EMBL/GenBank/DDBJ databases">
        <title>Genomic Encyclopedia of Archaeal and Bacterial Type Strains, Phase II (KMG-II): from individual species to whole genera.</title>
        <authorList>
            <person name="Goeker M."/>
        </authorList>
    </citation>
    <scope>NUCLEOTIDE SEQUENCE [LARGE SCALE GENOMIC DNA]</scope>
    <source>
        <strain evidence="5 7">DSM 22686</strain>
    </source>
</reference>
<organism evidence="5 7">
    <name type="scientific">Algoriphagus ratkowskyi</name>
    <dbReference type="NCBI Taxonomy" id="57028"/>
    <lineage>
        <taxon>Bacteria</taxon>
        <taxon>Pseudomonadati</taxon>
        <taxon>Bacteroidota</taxon>
        <taxon>Cytophagia</taxon>
        <taxon>Cytophagales</taxon>
        <taxon>Cyclobacteriaceae</taxon>
        <taxon>Algoriphagus</taxon>
    </lineage>
</organism>
<dbReference type="EMBL" id="QKZU01000011">
    <property type="protein sequence ID" value="PZX53853.1"/>
    <property type="molecule type" value="Genomic_DNA"/>
</dbReference>